<evidence type="ECO:0000256" key="1">
    <source>
        <dbReference type="ARBA" id="ARBA00004123"/>
    </source>
</evidence>
<comment type="caution">
    <text evidence="7">The sequence shown here is derived from an EMBL/GenBank/DDBJ whole genome shotgun (WGS) entry which is preliminary data.</text>
</comment>
<keyword evidence="5" id="KW-0539">Nucleus</keyword>
<dbReference type="Pfam" id="PF00319">
    <property type="entry name" value="SRF-TF"/>
    <property type="match status" value="1"/>
</dbReference>
<keyword evidence="2" id="KW-0805">Transcription regulation</keyword>
<dbReference type="InterPro" id="IPR036879">
    <property type="entry name" value="TF_MADSbox_sf"/>
</dbReference>
<dbReference type="CDD" id="cd00266">
    <property type="entry name" value="MADS_SRF_like"/>
    <property type="match status" value="1"/>
</dbReference>
<evidence type="ECO:0000313" key="7">
    <source>
        <dbReference type="EMBL" id="KAJ6711064.1"/>
    </source>
</evidence>
<dbReference type="InterPro" id="IPR033897">
    <property type="entry name" value="SRF-like_MADS-box"/>
</dbReference>
<dbReference type="Gene3D" id="3.40.1810.10">
    <property type="entry name" value="Transcription factor, MADS-box"/>
    <property type="match status" value="1"/>
</dbReference>
<dbReference type="PROSITE" id="PS50066">
    <property type="entry name" value="MADS_BOX_2"/>
    <property type="match status" value="1"/>
</dbReference>
<dbReference type="Proteomes" id="UP001151752">
    <property type="component" value="Chromosome 2"/>
</dbReference>
<dbReference type="GO" id="GO:0045944">
    <property type="term" value="P:positive regulation of transcription by RNA polymerase II"/>
    <property type="evidence" value="ECO:0007669"/>
    <property type="project" value="InterPro"/>
</dbReference>
<proteinExistence type="predicted"/>
<comment type="subcellular location">
    <subcellularLocation>
        <location evidence="1">Nucleus</location>
    </subcellularLocation>
</comment>
<evidence type="ECO:0000313" key="8">
    <source>
        <dbReference type="Proteomes" id="UP001151752"/>
    </source>
</evidence>
<dbReference type="SUPFAM" id="SSF55455">
    <property type="entry name" value="SRF-like"/>
    <property type="match status" value="1"/>
</dbReference>
<dbReference type="GO" id="GO:0046983">
    <property type="term" value="F:protein dimerization activity"/>
    <property type="evidence" value="ECO:0007669"/>
    <property type="project" value="InterPro"/>
</dbReference>
<evidence type="ECO:0000259" key="6">
    <source>
        <dbReference type="PROSITE" id="PS50066"/>
    </source>
</evidence>
<accession>A0A9Q0TG64</accession>
<dbReference type="InterPro" id="IPR002100">
    <property type="entry name" value="TF_MADSbox"/>
</dbReference>
<dbReference type="PANTHER" id="PTHR11945">
    <property type="entry name" value="MADS BOX PROTEIN"/>
    <property type="match status" value="1"/>
</dbReference>
<organism evidence="7 8">
    <name type="scientific">Salix koriyanagi</name>
    <dbReference type="NCBI Taxonomy" id="2511006"/>
    <lineage>
        <taxon>Eukaryota</taxon>
        <taxon>Viridiplantae</taxon>
        <taxon>Streptophyta</taxon>
        <taxon>Embryophyta</taxon>
        <taxon>Tracheophyta</taxon>
        <taxon>Spermatophyta</taxon>
        <taxon>Magnoliopsida</taxon>
        <taxon>eudicotyledons</taxon>
        <taxon>Gunneridae</taxon>
        <taxon>Pentapetalae</taxon>
        <taxon>rosids</taxon>
        <taxon>fabids</taxon>
        <taxon>Malpighiales</taxon>
        <taxon>Salicaceae</taxon>
        <taxon>Saliceae</taxon>
        <taxon>Salix</taxon>
    </lineage>
</organism>
<gene>
    <name evidence="7" type="ORF">OIU74_011845</name>
</gene>
<keyword evidence="4" id="KW-0804">Transcription</keyword>
<dbReference type="PANTHER" id="PTHR11945:SF176">
    <property type="entry name" value="MADS-BOX TRANSCRIPTION FACTOR FAMILY PROTEIN"/>
    <property type="match status" value="1"/>
</dbReference>
<feature type="domain" description="MADS-box" evidence="6">
    <location>
        <begin position="1"/>
        <end position="44"/>
    </location>
</feature>
<evidence type="ECO:0000256" key="2">
    <source>
        <dbReference type="ARBA" id="ARBA00023015"/>
    </source>
</evidence>
<protein>
    <submittedName>
        <fullName evidence="7">AGAMOUS-LIKE MADS-BOX PROTEIN AGL82</fullName>
    </submittedName>
</protein>
<reference evidence="7" key="2">
    <citation type="journal article" date="2023" name="Int. J. Mol. Sci.">
        <title>De Novo Assembly and Annotation of 11 Diverse Shrub Willow (Salix) Genomes Reveals Novel Gene Organization in Sex-Linked Regions.</title>
        <authorList>
            <person name="Hyden B."/>
            <person name="Feng K."/>
            <person name="Yates T.B."/>
            <person name="Jawdy S."/>
            <person name="Cereghino C."/>
            <person name="Smart L.B."/>
            <person name="Muchero W."/>
        </authorList>
    </citation>
    <scope>NUCLEOTIDE SEQUENCE</scope>
    <source>
        <tissue evidence="7">Shoot tip</tissue>
    </source>
</reference>
<dbReference type="AlphaFoldDB" id="A0A9Q0TG64"/>
<evidence type="ECO:0000256" key="3">
    <source>
        <dbReference type="ARBA" id="ARBA00023125"/>
    </source>
</evidence>
<keyword evidence="8" id="KW-1185">Reference proteome</keyword>
<dbReference type="GO" id="GO:0000981">
    <property type="term" value="F:DNA-binding transcription factor activity, RNA polymerase II-specific"/>
    <property type="evidence" value="ECO:0007669"/>
    <property type="project" value="InterPro"/>
</dbReference>
<evidence type="ECO:0000256" key="4">
    <source>
        <dbReference type="ARBA" id="ARBA00023163"/>
    </source>
</evidence>
<reference evidence="7" key="1">
    <citation type="submission" date="2022-11" db="EMBL/GenBank/DDBJ databases">
        <authorList>
            <person name="Hyden B.L."/>
            <person name="Feng K."/>
            <person name="Yates T."/>
            <person name="Jawdy S."/>
            <person name="Smart L.B."/>
            <person name="Muchero W."/>
        </authorList>
    </citation>
    <scope>NUCLEOTIDE SEQUENCE</scope>
    <source>
        <tissue evidence="7">Shoot tip</tissue>
    </source>
</reference>
<dbReference type="GO" id="GO:0000978">
    <property type="term" value="F:RNA polymerase II cis-regulatory region sequence-specific DNA binding"/>
    <property type="evidence" value="ECO:0007669"/>
    <property type="project" value="TreeGrafter"/>
</dbReference>
<keyword evidence="3" id="KW-0238">DNA-binding</keyword>
<dbReference type="EMBL" id="JAPFFM010000015">
    <property type="protein sequence ID" value="KAJ6711064.1"/>
    <property type="molecule type" value="Genomic_DNA"/>
</dbReference>
<name>A0A9Q0TG64_9ROSI</name>
<dbReference type="GO" id="GO:0005634">
    <property type="term" value="C:nucleus"/>
    <property type="evidence" value="ECO:0007669"/>
    <property type="project" value="UniProtKB-SubCell"/>
</dbReference>
<evidence type="ECO:0000256" key="5">
    <source>
        <dbReference type="ARBA" id="ARBA00023242"/>
    </source>
</evidence>
<dbReference type="SMART" id="SM00432">
    <property type="entry name" value="MADS"/>
    <property type="match status" value="1"/>
</dbReference>
<sequence>MELIRKEKSRMLTFRKRKAGLLKKASEFSILCGVDACVIIFGPKLKDDRQPAVAPETWPPNSEEVRCIINRYKGSDQPRRCYQLDAKIDLADKKLGGFNVNQYAMGAPGVPAASLIPSVSHGMDSYMESRDDNFPQLILDSKPFDAQPPMVFYPEQSSYMTNLLERKHSNGYSTDLQVYHEPGPLNDQLPVHFQSKQTSHGTAMNASFWESNNGSCYSTDLQLYLEPNPLNVPPPLHFQPKQNAHRTSAYLHAMEDAIMKMACDQNTSDQFGCKLSGGSNLPYVNCTPCMWDNVWFNNAGSSVSYIAPTRQPILPSIQIPMSSFPHQMHSSEASDFTGNLEFEGKGQGYN</sequence>